<keyword evidence="17" id="KW-1185">Reference proteome</keyword>
<reference evidence="16 17" key="1">
    <citation type="journal article" date="2024" name="Plant Biotechnol. J.">
        <title>Dendrobium thyrsiflorum genome and its molecular insights into genes involved in important horticultural traits.</title>
        <authorList>
            <person name="Chen B."/>
            <person name="Wang J.Y."/>
            <person name="Zheng P.J."/>
            <person name="Li K.L."/>
            <person name="Liang Y.M."/>
            <person name="Chen X.F."/>
            <person name="Zhang C."/>
            <person name="Zhao X."/>
            <person name="He X."/>
            <person name="Zhang G.Q."/>
            <person name="Liu Z.J."/>
            <person name="Xu Q."/>
        </authorList>
    </citation>
    <scope>NUCLEOTIDE SEQUENCE [LARGE SCALE GENOMIC DNA]</scope>
    <source>
        <strain evidence="16">GZMU011</strain>
    </source>
</reference>
<feature type="transmembrane region" description="Helical" evidence="14">
    <location>
        <begin position="6"/>
        <end position="30"/>
    </location>
</feature>
<evidence type="ECO:0000256" key="3">
    <source>
        <dbReference type="ARBA" id="ARBA00022527"/>
    </source>
</evidence>
<keyword evidence="6 13" id="KW-0547">Nucleotide-binding</keyword>
<dbReference type="SUPFAM" id="SSF56112">
    <property type="entry name" value="Protein kinase-like (PK-like)"/>
    <property type="match status" value="1"/>
</dbReference>
<evidence type="ECO:0000256" key="4">
    <source>
        <dbReference type="ARBA" id="ARBA00022679"/>
    </source>
</evidence>
<keyword evidence="8 13" id="KW-0067">ATP-binding</keyword>
<keyword evidence="4" id="KW-0808">Transferase</keyword>
<sequence length="401" mass="45066">MSMTLAAALGSAAGALALVGILIFVVRYCILRRRTSRTSESNSSEPSIQAGQNVESSVQESTSYLPGVQGSRRFGLEELKLATKDFNDINLIGHGLFGEVYKGLLQDGMIVAIKRRPAAPSQDFIEEVRYLSSIRHKNLVSLLGYCQESDLQMLIYEYIPNGSVSAHLYGASQASTSRLEFKSRLSIAYGVAKGDDLQNQWHSWLRWYWFLFLELQKCLDHLHALNPPLVHMNFKTGNVLVDEDFIPKVADAGLRILLYRVDGVGSSQITLDDPFLDPEVREFGRFSVKSDVYSFGVFLMELVSGQEARSEQTIRKWVQKCQDVSDITSLVDQRMSSSFTSEGIREFVQLIVWCLNPIGERRPQSSYLVSELDRIHEKEMNLTTIRGEGTTTVLLGSQLFK</sequence>
<dbReference type="InterPro" id="IPR000719">
    <property type="entry name" value="Prot_kinase_dom"/>
</dbReference>
<dbReference type="FunFam" id="3.30.200.20:FF:000039">
    <property type="entry name" value="receptor-like protein kinase FERONIA"/>
    <property type="match status" value="1"/>
</dbReference>
<evidence type="ECO:0000256" key="13">
    <source>
        <dbReference type="PROSITE-ProRule" id="PRU10141"/>
    </source>
</evidence>
<evidence type="ECO:0000256" key="5">
    <source>
        <dbReference type="ARBA" id="ARBA00022692"/>
    </source>
</evidence>
<dbReference type="InterPro" id="IPR017441">
    <property type="entry name" value="Protein_kinase_ATP_BS"/>
</dbReference>
<gene>
    <name evidence="16" type="ORF">M5K25_028104</name>
</gene>
<evidence type="ECO:0000256" key="1">
    <source>
        <dbReference type="ARBA" id="ARBA00004162"/>
    </source>
</evidence>
<evidence type="ECO:0000256" key="10">
    <source>
        <dbReference type="ARBA" id="ARBA00023136"/>
    </source>
</evidence>
<keyword evidence="7" id="KW-0418">Kinase</keyword>
<evidence type="ECO:0000256" key="7">
    <source>
        <dbReference type="ARBA" id="ARBA00022777"/>
    </source>
</evidence>
<comment type="caution">
    <text evidence="16">The sequence shown here is derived from an EMBL/GenBank/DDBJ whole genome shotgun (WGS) entry which is preliminary data.</text>
</comment>
<accession>A0ABD0TVG1</accession>
<feature type="binding site" evidence="13">
    <location>
        <position position="114"/>
    </location>
    <ligand>
        <name>ATP</name>
        <dbReference type="ChEBI" id="CHEBI:30616"/>
    </ligand>
</feature>
<comment type="catalytic activity">
    <reaction evidence="12">
        <text>L-seryl-[protein] + ATP = O-phospho-L-seryl-[protein] + ADP + H(+)</text>
        <dbReference type="Rhea" id="RHEA:17989"/>
        <dbReference type="Rhea" id="RHEA-COMP:9863"/>
        <dbReference type="Rhea" id="RHEA-COMP:11604"/>
        <dbReference type="ChEBI" id="CHEBI:15378"/>
        <dbReference type="ChEBI" id="CHEBI:29999"/>
        <dbReference type="ChEBI" id="CHEBI:30616"/>
        <dbReference type="ChEBI" id="CHEBI:83421"/>
        <dbReference type="ChEBI" id="CHEBI:456216"/>
        <dbReference type="EC" id="2.7.11.1"/>
    </reaction>
</comment>
<dbReference type="InterPro" id="IPR001245">
    <property type="entry name" value="Ser-Thr/Tyr_kinase_cat_dom"/>
</dbReference>
<evidence type="ECO:0000256" key="11">
    <source>
        <dbReference type="ARBA" id="ARBA00047899"/>
    </source>
</evidence>
<dbReference type="EC" id="2.7.11.1" evidence="2"/>
<comment type="subcellular location">
    <subcellularLocation>
        <location evidence="1">Cell membrane</location>
        <topology evidence="1">Single-pass membrane protein</topology>
    </subcellularLocation>
</comment>
<evidence type="ECO:0000256" key="9">
    <source>
        <dbReference type="ARBA" id="ARBA00022989"/>
    </source>
</evidence>
<keyword evidence="9 14" id="KW-1133">Transmembrane helix</keyword>
<dbReference type="PANTHER" id="PTHR47982:SF20">
    <property type="entry name" value="NON-SPECIFIC SERINE_THREONINE PROTEIN KINASE"/>
    <property type="match status" value="1"/>
</dbReference>
<organism evidence="16 17">
    <name type="scientific">Dendrobium thyrsiflorum</name>
    <name type="common">Pinecone-like raceme dendrobium</name>
    <name type="synonym">Orchid</name>
    <dbReference type="NCBI Taxonomy" id="117978"/>
    <lineage>
        <taxon>Eukaryota</taxon>
        <taxon>Viridiplantae</taxon>
        <taxon>Streptophyta</taxon>
        <taxon>Embryophyta</taxon>
        <taxon>Tracheophyta</taxon>
        <taxon>Spermatophyta</taxon>
        <taxon>Magnoliopsida</taxon>
        <taxon>Liliopsida</taxon>
        <taxon>Asparagales</taxon>
        <taxon>Orchidaceae</taxon>
        <taxon>Epidendroideae</taxon>
        <taxon>Malaxideae</taxon>
        <taxon>Dendrobiinae</taxon>
        <taxon>Dendrobium</taxon>
    </lineage>
</organism>
<keyword evidence="10 14" id="KW-0472">Membrane</keyword>
<comment type="catalytic activity">
    <reaction evidence="11">
        <text>L-threonyl-[protein] + ATP = O-phospho-L-threonyl-[protein] + ADP + H(+)</text>
        <dbReference type="Rhea" id="RHEA:46608"/>
        <dbReference type="Rhea" id="RHEA-COMP:11060"/>
        <dbReference type="Rhea" id="RHEA-COMP:11605"/>
        <dbReference type="ChEBI" id="CHEBI:15378"/>
        <dbReference type="ChEBI" id="CHEBI:30013"/>
        <dbReference type="ChEBI" id="CHEBI:30616"/>
        <dbReference type="ChEBI" id="CHEBI:61977"/>
        <dbReference type="ChEBI" id="CHEBI:456216"/>
        <dbReference type="EC" id="2.7.11.1"/>
    </reaction>
</comment>
<dbReference type="PROSITE" id="PS50011">
    <property type="entry name" value="PROTEIN_KINASE_DOM"/>
    <property type="match status" value="1"/>
</dbReference>
<evidence type="ECO:0000313" key="16">
    <source>
        <dbReference type="EMBL" id="KAL0903705.1"/>
    </source>
</evidence>
<dbReference type="InterPro" id="IPR011009">
    <property type="entry name" value="Kinase-like_dom_sf"/>
</dbReference>
<evidence type="ECO:0000256" key="2">
    <source>
        <dbReference type="ARBA" id="ARBA00012513"/>
    </source>
</evidence>
<dbReference type="Gene3D" id="3.30.200.20">
    <property type="entry name" value="Phosphorylase Kinase, domain 1"/>
    <property type="match status" value="1"/>
</dbReference>
<evidence type="ECO:0000256" key="12">
    <source>
        <dbReference type="ARBA" id="ARBA00048679"/>
    </source>
</evidence>
<protein>
    <recommendedName>
        <fullName evidence="2">non-specific serine/threonine protein kinase</fullName>
        <ecNumber evidence="2">2.7.11.1</ecNumber>
    </recommendedName>
</protein>
<evidence type="ECO:0000256" key="6">
    <source>
        <dbReference type="ARBA" id="ARBA00022741"/>
    </source>
</evidence>
<keyword evidence="5 14" id="KW-0812">Transmembrane</keyword>
<dbReference type="GO" id="GO:0005524">
    <property type="term" value="F:ATP binding"/>
    <property type="evidence" value="ECO:0007669"/>
    <property type="project" value="UniProtKB-UniRule"/>
</dbReference>
<dbReference type="AlphaFoldDB" id="A0ABD0TVG1"/>
<keyword evidence="3" id="KW-0723">Serine/threonine-protein kinase</keyword>
<dbReference type="Pfam" id="PF07714">
    <property type="entry name" value="PK_Tyr_Ser-Thr"/>
    <property type="match status" value="1"/>
</dbReference>
<evidence type="ECO:0000256" key="14">
    <source>
        <dbReference type="SAM" id="Phobius"/>
    </source>
</evidence>
<dbReference type="EMBL" id="JANQDX010000020">
    <property type="protein sequence ID" value="KAL0903705.1"/>
    <property type="molecule type" value="Genomic_DNA"/>
</dbReference>
<dbReference type="PROSITE" id="PS00107">
    <property type="entry name" value="PROTEIN_KINASE_ATP"/>
    <property type="match status" value="1"/>
</dbReference>
<dbReference type="PANTHER" id="PTHR47982">
    <property type="entry name" value="PROLINE-RICH RECEPTOR-LIKE PROTEIN KINASE PERK4"/>
    <property type="match status" value="1"/>
</dbReference>
<name>A0ABD0TVG1_DENTH</name>
<dbReference type="InterPro" id="IPR047117">
    <property type="entry name" value="PERK1-13-like"/>
</dbReference>
<feature type="domain" description="Protein kinase" evidence="15">
    <location>
        <begin position="86"/>
        <end position="379"/>
    </location>
</feature>
<dbReference type="GO" id="GO:0005886">
    <property type="term" value="C:plasma membrane"/>
    <property type="evidence" value="ECO:0007669"/>
    <property type="project" value="UniProtKB-SubCell"/>
</dbReference>
<evidence type="ECO:0000259" key="15">
    <source>
        <dbReference type="PROSITE" id="PS50011"/>
    </source>
</evidence>
<dbReference type="GO" id="GO:0004674">
    <property type="term" value="F:protein serine/threonine kinase activity"/>
    <property type="evidence" value="ECO:0007669"/>
    <property type="project" value="UniProtKB-KW"/>
</dbReference>
<evidence type="ECO:0000256" key="8">
    <source>
        <dbReference type="ARBA" id="ARBA00022840"/>
    </source>
</evidence>
<evidence type="ECO:0000313" key="17">
    <source>
        <dbReference type="Proteomes" id="UP001552299"/>
    </source>
</evidence>
<dbReference type="Gene3D" id="1.10.510.10">
    <property type="entry name" value="Transferase(Phosphotransferase) domain 1"/>
    <property type="match status" value="1"/>
</dbReference>
<dbReference type="Proteomes" id="UP001552299">
    <property type="component" value="Unassembled WGS sequence"/>
</dbReference>
<proteinExistence type="predicted"/>